<gene>
    <name evidence="2" type="ORF">EAIL5_3199</name>
</gene>
<feature type="compositionally biased region" description="Polar residues" evidence="1">
    <location>
        <begin position="145"/>
        <end position="155"/>
    </location>
</feature>
<accession>E5B963</accession>
<evidence type="ECO:0000313" key="2">
    <source>
        <dbReference type="EMBL" id="CBX82019.1"/>
    </source>
</evidence>
<sequence>MSNFSKISSLFLRASERASPRPVKMPRPGNLLVSKFAGVENSSNRADKPQNINNEPGVSLKASLAGDSTGLPFSEALLKDELNNFIGQSPDPVPGNNNSHAAFNFSAASVRIAHSTKRLAPQPGILAQFKAAVDAAPGSPLVHASQDNQSGREINSSAASVRVARSTKRPAPQPGILAQFKAAVDAAPGSPLNDPLQERPLCSEVDPSAASVRVRQSVKRQAPQPPVQAKFAANKAQVLADFASTKNGAPPTILLKDFMRILASVSDSKRSCE</sequence>
<feature type="region of interest" description="Disordered" evidence="1">
    <location>
        <begin position="140"/>
        <end position="174"/>
    </location>
</feature>
<evidence type="ECO:0000256" key="1">
    <source>
        <dbReference type="SAM" id="MobiDB-lite"/>
    </source>
</evidence>
<proteinExistence type="predicted"/>
<reference evidence="2" key="1">
    <citation type="journal article" date="2011" name="J. Bacteriol.">
        <title>Genome Sequence of an Erwinia amylovora Strain with Pathogenicity Restricted to Rubus Plants.</title>
        <authorList>
            <person name="Powney R."/>
            <person name="Smits T.H."/>
            <person name="Sawbridge T."/>
            <person name="Frey B."/>
            <person name="Blom J."/>
            <person name="Frey J.E."/>
            <person name="Plummer K.M."/>
            <person name="Beer S.V."/>
            <person name="Luck J."/>
            <person name="Duffy B."/>
            <person name="Rodoni B."/>
        </authorList>
    </citation>
    <scope>NUCLEOTIDE SEQUENCE</scope>
    <source>
        <strain evidence="2">ATCC BAA-2158</strain>
    </source>
</reference>
<dbReference type="AlphaFoldDB" id="E5B963"/>
<organism evidence="2">
    <name type="scientific">Erwinia amylovora ATCC BAA-2158</name>
    <dbReference type="NCBI Taxonomy" id="889211"/>
    <lineage>
        <taxon>Bacteria</taxon>
        <taxon>Pseudomonadati</taxon>
        <taxon>Pseudomonadota</taxon>
        <taxon>Gammaproteobacteria</taxon>
        <taxon>Enterobacterales</taxon>
        <taxon>Erwiniaceae</taxon>
        <taxon>Erwinia</taxon>
    </lineage>
</organism>
<feature type="compositionally biased region" description="Polar residues" evidence="1">
    <location>
        <begin position="40"/>
        <end position="56"/>
    </location>
</feature>
<dbReference type="EMBL" id="FR719196">
    <property type="protein sequence ID" value="CBX82019.1"/>
    <property type="molecule type" value="Genomic_DNA"/>
</dbReference>
<name>E5B963_ERWAM</name>
<feature type="region of interest" description="Disordered" evidence="1">
    <location>
        <begin position="38"/>
        <end position="58"/>
    </location>
</feature>
<protein>
    <submittedName>
        <fullName evidence="2">Uncharacterized protein</fullName>
    </submittedName>
</protein>